<reference evidence="3" key="1">
    <citation type="submission" date="2020-02" db="EMBL/GenBank/DDBJ databases">
        <authorList>
            <person name="Meier V. D."/>
        </authorList>
    </citation>
    <scope>NUCLEOTIDE SEQUENCE</scope>
    <source>
        <strain evidence="3">AVDCRST_MAG95</strain>
    </source>
</reference>
<organism evidence="3">
    <name type="scientific">uncultured Adhaeribacter sp</name>
    <dbReference type="NCBI Taxonomy" id="448109"/>
    <lineage>
        <taxon>Bacteria</taxon>
        <taxon>Pseudomonadati</taxon>
        <taxon>Bacteroidota</taxon>
        <taxon>Cytophagia</taxon>
        <taxon>Cytophagales</taxon>
        <taxon>Hymenobacteraceae</taxon>
        <taxon>Adhaeribacter</taxon>
        <taxon>environmental samples</taxon>
    </lineage>
</organism>
<dbReference type="InterPro" id="IPR032466">
    <property type="entry name" value="Metal_Hydrolase"/>
</dbReference>
<accession>A0A6J4GYG9</accession>
<dbReference type="GO" id="GO:0016787">
    <property type="term" value="F:hydrolase activity"/>
    <property type="evidence" value="ECO:0007669"/>
    <property type="project" value="InterPro"/>
</dbReference>
<sequence>MQKQNSKFFPIFSDHSIILFMTQKHLFYLFIIMVLPAALQAQQITIEEYEPKSTLVVPQHPVIKAKYPFIDVHNHQNSGMSKEALNKMVKEMDALNMRTMVNLSGGSGDNLKNGIANLKGNYPSRFVVFANVDFNKIDEPDFGRKAAAQLEQDVKNGAQGLKIFKNLGMTLKDKNGKRVPTDDPRLNPIWQKCAELKIPVLIHTGEPRSFFDPIDEHNERWLELKQFPNRARPASDYPGWEQVMREQHNMFARHPQTIFINAHLGWLGGDLAKLGQLMDKMPNMYTEIGAVLAELGRQPRFAREWLIKYQDRVLFGKDTYEPTEYHTYFRVLETSDEYFDYYRKRHAFWKMYGLNLPDEVLKKLYYKNALKIVPRLDASGYPR</sequence>
<feature type="domain" description="Amidohydrolase-related" evidence="2">
    <location>
        <begin position="105"/>
        <end position="374"/>
    </location>
</feature>
<dbReference type="PANTHER" id="PTHR21240:SF28">
    <property type="entry name" value="ISO-OROTATE DECARBOXYLASE (EUROFUNG)"/>
    <property type="match status" value="1"/>
</dbReference>
<dbReference type="Gene3D" id="3.20.20.140">
    <property type="entry name" value="Metal-dependent hydrolases"/>
    <property type="match status" value="1"/>
</dbReference>
<dbReference type="Pfam" id="PF04909">
    <property type="entry name" value="Amidohydro_2"/>
    <property type="match status" value="1"/>
</dbReference>
<keyword evidence="1" id="KW-0456">Lyase</keyword>
<dbReference type="InterPro" id="IPR032465">
    <property type="entry name" value="ACMSD"/>
</dbReference>
<name>A0A6J4GYG9_9BACT</name>
<evidence type="ECO:0000313" key="3">
    <source>
        <dbReference type="EMBL" id="CAA9210248.1"/>
    </source>
</evidence>
<dbReference type="GO" id="GO:0016831">
    <property type="term" value="F:carboxy-lyase activity"/>
    <property type="evidence" value="ECO:0007669"/>
    <property type="project" value="InterPro"/>
</dbReference>
<dbReference type="EMBL" id="CADCTJ010000015">
    <property type="protein sequence ID" value="CAA9210248.1"/>
    <property type="molecule type" value="Genomic_DNA"/>
</dbReference>
<dbReference type="GO" id="GO:0005737">
    <property type="term" value="C:cytoplasm"/>
    <property type="evidence" value="ECO:0007669"/>
    <property type="project" value="TreeGrafter"/>
</dbReference>
<dbReference type="SUPFAM" id="SSF51556">
    <property type="entry name" value="Metallo-dependent hydrolases"/>
    <property type="match status" value="1"/>
</dbReference>
<gene>
    <name evidence="3" type="ORF">AVDCRST_MAG95-72</name>
</gene>
<protein>
    <recommendedName>
        <fullName evidence="2">Amidohydrolase-related domain-containing protein</fullName>
    </recommendedName>
</protein>
<evidence type="ECO:0000256" key="1">
    <source>
        <dbReference type="ARBA" id="ARBA00023239"/>
    </source>
</evidence>
<proteinExistence type="predicted"/>
<dbReference type="GO" id="GO:0019748">
    <property type="term" value="P:secondary metabolic process"/>
    <property type="evidence" value="ECO:0007669"/>
    <property type="project" value="TreeGrafter"/>
</dbReference>
<dbReference type="AlphaFoldDB" id="A0A6J4GYG9"/>
<dbReference type="InterPro" id="IPR006680">
    <property type="entry name" value="Amidohydro-rel"/>
</dbReference>
<dbReference type="PANTHER" id="PTHR21240">
    <property type="entry name" value="2-AMINO-3-CARBOXYLMUCONATE-6-SEMIALDEHYDE DECARBOXYLASE"/>
    <property type="match status" value="1"/>
</dbReference>
<evidence type="ECO:0000259" key="2">
    <source>
        <dbReference type="Pfam" id="PF04909"/>
    </source>
</evidence>